<evidence type="ECO:0000256" key="5">
    <source>
        <dbReference type="ARBA" id="ARBA00022840"/>
    </source>
</evidence>
<keyword evidence="3" id="KW-0547">Nucleotide-binding</keyword>
<sequence>MQEKKVLFCTGAPQRSLSGCAEQRCPCTASCVYGSGDSALGKEPAAVQCLCVKMLDWFDYHGHVCLVFELLGESVFDFLNLDGLSRDVWSIGCSVLKCILELLFSGVLQCKVKHMRRTHWCQTTGVFTLLLQLSQAALLYKSKPSLQQRLPWPFHLSGDRSHRF</sequence>
<dbReference type="OrthoDB" id="283111at2759"/>
<evidence type="ECO:0000313" key="6">
    <source>
        <dbReference type="EMBL" id="GFT35422.1"/>
    </source>
</evidence>
<dbReference type="Gene3D" id="3.30.200.20">
    <property type="entry name" value="Phosphorylase Kinase, domain 1"/>
    <property type="match status" value="1"/>
</dbReference>
<dbReference type="GO" id="GO:0043484">
    <property type="term" value="P:regulation of RNA splicing"/>
    <property type="evidence" value="ECO:0007669"/>
    <property type="project" value="TreeGrafter"/>
</dbReference>
<evidence type="ECO:0000256" key="3">
    <source>
        <dbReference type="ARBA" id="ARBA00022741"/>
    </source>
</evidence>
<dbReference type="Proteomes" id="UP000887013">
    <property type="component" value="Unassembled WGS sequence"/>
</dbReference>
<comment type="caution">
    <text evidence="6">The sequence shown here is derived from an EMBL/GenBank/DDBJ whole genome shotgun (WGS) entry which is preliminary data.</text>
</comment>
<accession>A0A8X6TQC6</accession>
<keyword evidence="2" id="KW-0808">Transferase</keyword>
<evidence type="ECO:0000313" key="7">
    <source>
        <dbReference type="Proteomes" id="UP000887013"/>
    </source>
</evidence>
<dbReference type="EMBL" id="BMAW01013702">
    <property type="protein sequence ID" value="GFT35422.1"/>
    <property type="molecule type" value="Genomic_DNA"/>
</dbReference>
<proteinExistence type="predicted"/>
<evidence type="ECO:0000256" key="4">
    <source>
        <dbReference type="ARBA" id="ARBA00022777"/>
    </source>
</evidence>
<evidence type="ECO:0000256" key="1">
    <source>
        <dbReference type="ARBA" id="ARBA00022527"/>
    </source>
</evidence>
<keyword evidence="1" id="KW-0723">Serine/threonine-protein kinase</keyword>
<evidence type="ECO:0000256" key="2">
    <source>
        <dbReference type="ARBA" id="ARBA00022679"/>
    </source>
</evidence>
<reference evidence="6" key="1">
    <citation type="submission" date="2020-08" db="EMBL/GenBank/DDBJ databases">
        <title>Multicomponent nature underlies the extraordinary mechanical properties of spider dragline silk.</title>
        <authorList>
            <person name="Kono N."/>
            <person name="Nakamura H."/>
            <person name="Mori M."/>
            <person name="Yoshida Y."/>
            <person name="Ohtoshi R."/>
            <person name="Malay A.D."/>
            <person name="Moran D.A.P."/>
            <person name="Tomita M."/>
            <person name="Numata K."/>
            <person name="Arakawa K."/>
        </authorList>
    </citation>
    <scope>NUCLEOTIDE SEQUENCE</scope>
</reference>
<dbReference type="Gene3D" id="1.10.510.10">
    <property type="entry name" value="Transferase(Phosphotransferase) domain 1"/>
    <property type="match status" value="1"/>
</dbReference>
<dbReference type="GO" id="GO:0004674">
    <property type="term" value="F:protein serine/threonine kinase activity"/>
    <property type="evidence" value="ECO:0007669"/>
    <property type="project" value="UniProtKB-KW"/>
</dbReference>
<name>A0A8X6TQC6_NEPPI</name>
<keyword evidence="5" id="KW-0067">ATP-binding</keyword>
<organism evidence="6 7">
    <name type="scientific">Nephila pilipes</name>
    <name type="common">Giant wood spider</name>
    <name type="synonym">Nephila maculata</name>
    <dbReference type="NCBI Taxonomy" id="299642"/>
    <lineage>
        <taxon>Eukaryota</taxon>
        <taxon>Metazoa</taxon>
        <taxon>Ecdysozoa</taxon>
        <taxon>Arthropoda</taxon>
        <taxon>Chelicerata</taxon>
        <taxon>Arachnida</taxon>
        <taxon>Araneae</taxon>
        <taxon>Araneomorphae</taxon>
        <taxon>Entelegynae</taxon>
        <taxon>Araneoidea</taxon>
        <taxon>Nephilidae</taxon>
        <taxon>Nephila</taxon>
    </lineage>
</organism>
<dbReference type="AlphaFoldDB" id="A0A8X6TQC6"/>
<dbReference type="GO" id="GO:0005634">
    <property type="term" value="C:nucleus"/>
    <property type="evidence" value="ECO:0007669"/>
    <property type="project" value="TreeGrafter"/>
</dbReference>
<keyword evidence="7" id="KW-1185">Reference proteome</keyword>
<protein>
    <submittedName>
        <fullName evidence="6">Uncharacterized protein</fullName>
    </submittedName>
</protein>
<dbReference type="PANTHER" id="PTHR45646">
    <property type="entry name" value="SERINE/THREONINE-PROTEIN KINASE DOA-RELATED"/>
    <property type="match status" value="1"/>
</dbReference>
<dbReference type="PANTHER" id="PTHR45646:SF11">
    <property type="entry name" value="SERINE_THREONINE-PROTEIN KINASE DOA"/>
    <property type="match status" value="1"/>
</dbReference>
<dbReference type="GO" id="GO:0005524">
    <property type="term" value="F:ATP binding"/>
    <property type="evidence" value="ECO:0007669"/>
    <property type="project" value="UniProtKB-KW"/>
</dbReference>
<dbReference type="InterPro" id="IPR051175">
    <property type="entry name" value="CLK_kinases"/>
</dbReference>
<keyword evidence="4" id="KW-0418">Kinase</keyword>
<gene>
    <name evidence="6" type="ORF">NPIL_472441</name>
</gene>